<dbReference type="InterPro" id="IPR035398">
    <property type="entry name" value="Bac_rhamnosid_C"/>
</dbReference>
<feature type="region of interest" description="Disordered" evidence="4">
    <location>
        <begin position="950"/>
        <end position="970"/>
    </location>
</feature>
<evidence type="ECO:0000313" key="9">
    <source>
        <dbReference type="EMBL" id="MEC4265661.1"/>
    </source>
</evidence>
<evidence type="ECO:0000256" key="1">
    <source>
        <dbReference type="ARBA" id="ARBA00001445"/>
    </source>
</evidence>
<dbReference type="Pfam" id="PF17390">
    <property type="entry name" value="Bac_rhamnosid_C"/>
    <property type="match status" value="1"/>
</dbReference>
<dbReference type="InterPro" id="IPR013783">
    <property type="entry name" value="Ig-like_fold"/>
</dbReference>
<dbReference type="GO" id="GO:0016787">
    <property type="term" value="F:hydrolase activity"/>
    <property type="evidence" value="ECO:0007669"/>
    <property type="project" value="UniProtKB-KW"/>
</dbReference>
<dbReference type="Pfam" id="PF05592">
    <property type="entry name" value="Bac_rhamnosid"/>
    <property type="match status" value="1"/>
</dbReference>
<dbReference type="EC" id="3.2.1.40" evidence="2"/>
<dbReference type="InterPro" id="IPR012341">
    <property type="entry name" value="6hp_glycosidase-like_sf"/>
</dbReference>
<dbReference type="InterPro" id="IPR008928">
    <property type="entry name" value="6-hairpin_glycosidase_sf"/>
</dbReference>
<comment type="caution">
    <text evidence="9">The sequence shown here is derived from an EMBL/GenBank/DDBJ whole genome shotgun (WGS) entry which is preliminary data.</text>
</comment>
<evidence type="ECO:0000256" key="3">
    <source>
        <dbReference type="ARBA" id="ARBA00022801"/>
    </source>
</evidence>
<sequence length="1219" mass="137734">MDNYNQRQSSLLRKSTFALFLLLFNVSFLAIGQLSIENLRVDYMEEPLGVDISNPNFSWQMKADDNERGYGQRAYQIVVTDEDGDLVWDSKRQNNAESLGVAYSGETLQARTRYNWKITVWDEKGNTFEGESWFETGLLESDDNAEAWNGAQWIGGDDEDLVFYSQYISVYKLEYAIQLDEKSKSTKGAFVFGANDKRLMNRDLNVQGVENGLDESFIAFELDISQVDGSENKRAQLHVYRVGYDTGDSKDAPLFSFSIPKSLVNEANKYEQHTFYIDCNFGLFDVYLDGREKQNRISKSDLENPSPWGSQGFNLNPVGRGNNYISFPMVGDIGFWAKKGQKMVISELKVKNFRQPSNTLFHEKLKDSDSYLGVFSTASKSDQLTISADGYSIYGDDKSALILADPSKNAAPMLRSSFTVKDKEIQKARLYVTSRGIYEIYFNGERVGDSYFAPGLTQYNKTHMYQTYDLTDLLKSGERENIIGAWLGEGWWSGNITYSGENWNYFGDRQSLFGQLVVNYTDGTEQILTTNTTDWKLFTDGPVRYGSFFQGEVYDANKERAVQDWSTSTYDDSSWKSASEVPLEGTAFIGEGLDYDDMQLVGQIGENPSIVKTLMPKAVKEVRPGVFVYDMGQNMVGFPEIDLPEGKAGDTITLRYAEVTYPDLEESGNNVGMVMLENIRAALAQDIYIRKGGEERIRPRFTFHGFRYLEVTGIDKALPLGSVKGKVVSSIKELASHYETSNELVNRFWKNITWSLRGNFLSIPTDTPARNERMGWSGDINVFSEASTYLANVEPFLRRHLVSMRDIQRADGRFTDVAPVGGGFGGTLWGSAGIVIPWEMYQQYGDVKVLEENYVAMQRYVRFLDSKIDKGSGILNEGPLGDWLSPEGFKNDNTLFWTAYHLYNLDILKKTASILGNTNDASNYETQYQQKKKFFNQTYINQNTGETVHSGFVSQGFGPPPSEEDRPKKGDLVDTQASYAIPLHLKAFNDQNKEKAVDQLVESIVRSNVDELGVERPEYSLMTGFIGTASLNHALSENGRHETAYKLLQQTSYPSWLYPVVNGATTIWERLNSYTIEDGFGGNNSMNSFNHYSFGAVAAWMYNYSLGIQRDPYHPGFKHFILEPIPDPTGQMTYAKGYYDSMYGRIQSEWKLIDGGWEYRVSVPANTTATLTLKAASIKKVKESGKKLKAKEGIGQINQTNGWLTMELQSGSYLFTIQY</sequence>
<dbReference type="RefSeq" id="WP_326278732.1">
    <property type="nucleotide sequence ID" value="NZ_JAYKYV010000007.1"/>
</dbReference>
<dbReference type="PIRSF" id="PIRSF010631">
    <property type="entry name" value="A-rhamnsds"/>
    <property type="match status" value="1"/>
</dbReference>
<dbReference type="Gene3D" id="2.60.420.10">
    <property type="entry name" value="Maltose phosphorylase, domain 3"/>
    <property type="match status" value="1"/>
</dbReference>
<dbReference type="Pfam" id="PF17389">
    <property type="entry name" value="Bac_rhamnosid6H"/>
    <property type="match status" value="1"/>
</dbReference>
<dbReference type="InterPro" id="IPR016007">
    <property type="entry name" value="Alpha_rhamnosid"/>
</dbReference>
<dbReference type="Proteomes" id="UP001355298">
    <property type="component" value="Unassembled WGS sequence"/>
</dbReference>
<dbReference type="SUPFAM" id="SSF48208">
    <property type="entry name" value="Six-hairpin glycosidases"/>
    <property type="match status" value="1"/>
</dbReference>
<evidence type="ECO:0000259" key="8">
    <source>
        <dbReference type="Pfam" id="PF17390"/>
    </source>
</evidence>
<comment type="catalytic activity">
    <reaction evidence="1">
        <text>Hydrolysis of terminal non-reducing alpha-L-rhamnose residues in alpha-L-rhamnosides.</text>
        <dbReference type="EC" id="3.2.1.40"/>
    </reaction>
</comment>
<evidence type="ECO:0000256" key="2">
    <source>
        <dbReference type="ARBA" id="ARBA00012652"/>
    </source>
</evidence>
<name>A0ABU6IRB6_9FLAO</name>
<feature type="domain" description="Alpha-L-rhamnosidase six-hairpin glycosidase" evidence="7">
    <location>
        <begin position="736"/>
        <end position="1104"/>
    </location>
</feature>
<dbReference type="PANTHER" id="PTHR33307">
    <property type="entry name" value="ALPHA-RHAMNOSIDASE (EUROFUNG)"/>
    <property type="match status" value="1"/>
</dbReference>
<feature type="domain" description="Alpha-L-rhamnosidase concanavalin-like" evidence="5">
    <location>
        <begin position="621"/>
        <end position="728"/>
    </location>
</feature>
<dbReference type="InterPro" id="IPR013737">
    <property type="entry name" value="Bac_rhamnosid_N"/>
</dbReference>
<dbReference type="PANTHER" id="PTHR33307:SF6">
    <property type="entry name" value="ALPHA-RHAMNOSIDASE (EUROFUNG)-RELATED"/>
    <property type="match status" value="1"/>
</dbReference>
<evidence type="ECO:0000259" key="6">
    <source>
        <dbReference type="Pfam" id="PF08531"/>
    </source>
</evidence>
<dbReference type="Gene3D" id="2.60.40.10">
    <property type="entry name" value="Immunoglobulins"/>
    <property type="match status" value="1"/>
</dbReference>
<feature type="domain" description="Bacterial alpha-L-rhamnosidase N-terminal" evidence="6">
    <location>
        <begin position="423"/>
        <end position="584"/>
    </location>
</feature>
<dbReference type="Pfam" id="PF08531">
    <property type="entry name" value="Bac_rhamnosid_N"/>
    <property type="match status" value="1"/>
</dbReference>
<evidence type="ECO:0000259" key="7">
    <source>
        <dbReference type="Pfam" id="PF17389"/>
    </source>
</evidence>
<dbReference type="EMBL" id="JAYMGW010000007">
    <property type="protein sequence ID" value="MEC4265661.1"/>
    <property type="molecule type" value="Genomic_DNA"/>
</dbReference>
<dbReference type="InterPro" id="IPR008902">
    <property type="entry name" value="Rhamnosid_concanavalin"/>
</dbReference>
<reference evidence="9 10" key="1">
    <citation type="submission" date="2024-01" db="EMBL/GenBank/DDBJ databases">
        <title>The strains designed SYSU M86414 and SYSU M84420 isolated from the marine sediment in San Sha City (Hainan Province, China).</title>
        <authorList>
            <person name="Guo D."/>
        </authorList>
    </citation>
    <scope>NUCLEOTIDE SEQUENCE [LARGE SCALE GENOMIC DNA]</scope>
    <source>
        <strain evidence="9 10">SYSU M84420</strain>
    </source>
</reference>
<evidence type="ECO:0000256" key="4">
    <source>
        <dbReference type="SAM" id="MobiDB-lite"/>
    </source>
</evidence>
<evidence type="ECO:0000259" key="5">
    <source>
        <dbReference type="Pfam" id="PF05592"/>
    </source>
</evidence>
<organism evidence="9 10">
    <name type="scientific">Flagellimonas halotolerans</name>
    <dbReference type="NCBI Taxonomy" id="3112164"/>
    <lineage>
        <taxon>Bacteria</taxon>
        <taxon>Pseudomonadati</taxon>
        <taxon>Bacteroidota</taxon>
        <taxon>Flavobacteriia</taxon>
        <taxon>Flavobacteriales</taxon>
        <taxon>Flavobacteriaceae</taxon>
        <taxon>Flagellimonas</taxon>
    </lineage>
</organism>
<dbReference type="Gene3D" id="2.60.120.260">
    <property type="entry name" value="Galactose-binding domain-like"/>
    <property type="match status" value="2"/>
</dbReference>
<proteinExistence type="predicted"/>
<evidence type="ECO:0000313" key="10">
    <source>
        <dbReference type="Proteomes" id="UP001355298"/>
    </source>
</evidence>
<protein>
    <recommendedName>
        <fullName evidence="2">alpha-L-rhamnosidase</fullName>
        <ecNumber evidence="2">3.2.1.40</ecNumber>
    </recommendedName>
</protein>
<dbReference type="Gene3D" id="1.50.10.10">
    <property type="match status" value="1"/>
</dbReference>
<keyword evidence="3 9" id="KW-0378">Hydrolase</keyword>
<dbReference type="InterPro" id="IPR035396">
    <property type="entry name" value="Bac_rhamnosid6H"/>
</dbReference>
<feature type="domain" description="Alpha-L-rhamnosidase C-terminal" evidence="8">
    <location>
        <begin position="1107"/>
        <end position="1185"/>
    </location>
</feature>
<gene>
    <name evidence="9" type="ORF">VOP03_09900</name>
</gene>
<accession>A0ABU6IRB6</accession>
<dbReference type="Pfam" id="PF25788">
    <property type="entry name" value="Ig_Rha78A_N"/>
    <property type="match status" value="1"/>
</dbReference>
<keyword evidence="10" id="KW-1185">Reference proteome</keyword>